<proteinExistence type="predicted"/>
<dbReference type="GeneID" id="108682781"/>
<evidence type="ECO:0000256" key="1">
    <source>
        <dbReference type="SAM" id="SignalP"/>
    </source>
</evidence>
<feature type="signal peptide" evidence="1">
    <location>
        <begin position="1"/>
        <end position="21"/>
    </location>
</feature>
<name>A0A8B7PQG1_HYAAZ</name>
<keyword evidence="2" id="KW-1185">Reference proteome</keyword>
<dbReference type="Proteomes" id="UP000694843">
    <property type="component" value="Unplaced"/>
</dbReference>
<gene>
    <name evidence="3" type="primary">LOC108682781</name>
</gene>
<protein>
    <submittedName>
        <fullName evidence="3">Uncharacterized protein LOC108682781</fullName>
    </submittedName>
</protein>
<dbReference type="KEGG" id="hazt:108682781"/>
<accession>A0A8B7PQG1</accession>
<reference evidence="3" key="1">
    <citation type="submission" date="2025-08" db="UniProtKB">
        <authorList>
            <consortium name="RefSeq"/>
        </authorList>
    </citation>
    <scope>IDENTIFICATION</scope>
    <source>
        <tissue evidence="3">Whole organism</tissue>
    </source>
</reference>
<organism evidence="2 3">
    <name type="scientific">Hyalella azteca</name>
    <name type="common">Amphipod</name>
    <dbReference type="NCBI Taxonomy" id="294128"/>
    <lineage>
        <taxon>Eukaryota</taxon>
        <taxon>Metazoa</taxon>
        <taxon>Ecdysozoa</taxon>
        <taxon>Arthropoda</taxon>
        <taxon>Crustacea</taxon>
        <taxon>Multicrustacea</taxon>
        <taxon>Malacostraca</taxon>
        <taxon>Eumalacostraca</taxon>
        <taxon>Peracarida</taxon>
        <taxon>Amphipoda</taxon>
        <taxon>Senticaudata</taxon>
        <taxon>Talitrida</taxon>
        <taxon>Talitroidea</taxon>
        <taxon>Hyalellidae</taxon>
        <taxon>Hyalella</taxon>
    </lineage>
</organism>
<dbReference type="AlphaFoldDB" id="A0A8B7PQG1"/>
<evidence type="ECO:0000313" key="2">
    <source>
        <dbReference type="Proteomes" id="UP000694843"/>
    </source>
</evidence>
<feature type="chain" id="PRO_5034173454" evidence="1">
    <location>
        <begin position="22"/>
        <end position="115"/>
    </location>
</feature>
<keyword evidence="1" id="KW-0732">Signal</keyword>
<sequence length="115" mass="12668">MAVTELLVVSLTLVNVPGSLGWPKGRLTSTKQLAEHEINFPCPPITYNLWCLPFDITRASEVITTGACQEDNDCLGGICCLVNNCGKRKCNDHLQQRVASASVMITYNNVWQTQV</sequence>
<evidence type="ECO:0000313" key="3">
    <source>
        <dbReference type="RefSeq" id="XP_018027512.1"/>
    </source>
</evidence>
<dbReference type="RefSeq" id="XP_018027512.1">
    <property type="nucleotide sequence ID" value="XM_018172023.2"/>
</dbReference>